<proteinExistence type="predicted"/>
<dbReference type="EMBL" id="JBCNJP010006711">
    <property type="protein sequence ID" value="KAK9049430.1"/>
    <property type="molecule type" value="Genomic_DNA"/>
</dbReference>
<feature type="compositionally biased region" description="Basic residues" evidence="1">
    <location>
        <begin position="786"/>
        <end position="795"/>
    </location>
</feature>
<feature type="region of interest" description="Disordered" evidence="1">
    <location>
        <begin position="786"/>
        <end position="831"/>
    </location>
</feature>
<feature type="compositionally biased region" description="Basic and acidic residues" evidence="1">
    <location>
        <begin position="671"/>
        <end position="681"/>
    </location>
</feature>
<feature type="compositionally biased region" description="Basic residues" evidence="1">
    <location>
        <begin position="213"/>
        <end position="224"/>
    </location>
</feature>
<name>A0AAP0C8T0_9ASTR</name>
<protein>
    <recommendedName>
        <fullName evidence="4">Ulp1 protease family, C-terminal catalytic domain-containing protein</fullName>
    </recommendedName>
</protein>
<dbReference type="AlphaFoldDB" id="A0AAP0C8T0"/>
<dbReference type="Proteomes" id="UP001408789">
    <property type="component" value="Unassembled WGS sequence"/>
</dbReference>
<feature type="compositionally biased region" description="Basic and acidic residues" evidence="1">
    <location>
        <begin position="690"/>
        <end position="700"/>
    </location>
</feature>
<sequence length="915" mass="103702">KKTPKTATIGVHRSSVSLNPLLQLRCYDNSRNFTQTKTMAKQKDNMDEGLRNVYARKYNKRERRDRTVNTGDNESEKVVVKSIMSLVGGDINEEHQDRKKSNLQAQKNTEKKTTSKLDGDDLLVKNILSNVVGSINTENEVNQEEITNINKNDVNLEDNEAGDGDDNANDQQKDGKNAGSEKRNKLMKSLSKMVEPTTKKKNNEEGGEVMNKPTKKQNRKRKLQKKDGNGDELVENVIKDTECNATTNKEGKRKVLKKAVNEDVSERRRSSRKITQKDAQKSGKEVGKGKGILKDMNEAASEKSQCSGKKRHPTKEKANGSDGHQKLMDETDSEWGEDEEEQSVEGKKTALKRKRPLKKNKDGKGVEEGQRARGGKGAKGGKEENEGEVNTSKNDLPGLRPRACPTKLVEIMKKLSNKQIQTVKAMGFGKVLKLQLDRIPAKLGHFVVDKFDPTNMVIDLGEDKKIVVNEDAIHKLLGLPNVGLKFSDRKAKISWKGLKKEWKDRFPEAQVLPSDVASKIKKNPDDDGLMFEIDFAVLFLSTMVVIQGQGKCRLKFVHYLDENVSVKDINWCNLIVSYLKTSKEGWRRCDTTSYYNGPITILLLLYAEAIESPSYKMERKTGPLQYWTFERLKERQEAEIEGEGFGNGSLRELVDEHNLEADDDNESNGGEGDRDQNQQEKEGEDGEQPDVERTESDKAADDDKVVISRLVTMLGRLENKKNEFEVAIYEASCKLPGNEDLDAVFKQYMKLFTADVEKNVTQEQWTQFIETNIEEVERSLDAELKRRKGKVKENRKKKDESEPSFKLLSDTEETEDGENIINLGDNDQTGDVVDGSVHAAKATQKGDTPLKSRPKMLKKAFKTMVVAVNINEYLNEDEERLWRYFLAVVDEKRKIESKKSSQEERDMASLERTFM</sequence>
<feature type="compositionally biased region" description="Acidic residues" evidence="1">
    <location>
        <begin position="155"/>
        <end position="168"/>
    </location>
</feature>
<feature type="region of interest" description="Disordered" evidence="1">
    <location>
        <begin position="660"/>
        <end position="700"/>
    </location>
</feature>
<dbReference type="PANTHER" id="PTHR34835:SF90">
    <property type="entry name" value="AMINOTRANSFERASE-LIKE PLANT MOBILE DOMAIN-CONTAINING PROTEIN"/>
    <property type="match status" value="1"/>
</dbReference>
<feature type="region of interest" description="Disordered" evidence="1">
    <location>
        <begin position="143"/>
        <end position="232"/>
    </location>
</feature>
<comment type="caution">
    <text evidence="2">The sequence shown here is derived from an EMBL/GenBank/DDBJ whole genome shotgun (WGS) entry which is preliminary data.</text>
</comment>
<gene>
    <name evidence="2" type="ORF">SSX86_031601</name>
</gene>
<feature type="non-terminal residue" evidence="2">
    <location>
        <position position="1"/>
    </location>
</feature>
<feature type="compositionally biased region" description="Acidic residues" evidence="1">
    <location>
        <begin position="330"/>
        <end position="343"/>
    </location>
</feature>
<feature type="compositionally biased region" description="Basic and acidic residues" evidence="1">
    <location>
        <begin position="359"/>
        <end position="371"/>
    </location>
</feature>
<feature type="compositionally biased region" description="Basic residues" evidence="1">
    <location>
        <begin position="349"/>
        <end position="358"/>
    </location>
</feature>
<feature type="compositionally biased region" description="Polar residues" evidence="1">
    <location>
        <begin position="143"/>
        <end position="153"/>
    </location>
</feature>
<evidence type="ECO:0008006" key="4">
    <source>
        <dbReference type="Google" id="ProtNLM"/>
    </source>
</evidence>
<feature type="region of interest" description="Disordered" evidence="1">
    <location>
        <begin position="247"/>
        <end position="401"/>
    </location>
</feature>
<accession>A0AAP0C8T0</accession>
<evidence type="ECO:0000313" key="2">
    <source>
        <dbReference type="EMBL" id="KAK9049430.1"/>
    </source>
</evidence>
<organism evidence="2 3">
    <name type="scientific">Deinandra increscens subsp. villosa</name>
    <dbReference type="NCBI Taxonomy" id="3103831"/>
    <lineage>
        <taxon>Eukaryota</taxon>
        <taxon>Viridiplantae</taxon>
        <taxon>Streptophyta</taxon>
        <taxon>Embryophyta</taxon>
        <taxon>Tracheophyta</taxon>
        <taxon>Spermatophyta</taxon>
        <taxon>Magnoliopsida</taxon>
        <taxon>eudicotyledons</taxon>
        <taxon>Gunneridae</taxon>
        <taxon>Pentapetalae</taxon>
        <taxon>asterids</taxon>
        <taxon>campanulids</taxon>
        <taxon>Asterales</taxon>
        <taxon>Asteraceae</taxon>
        <taxon>Asteroideae</taxon>
        <taxon>Heliantheae alliance</taxon>
        <taxon>Madieae</taxon>
        <taxon>Madiinae</taxon>
        <taxon>Deinandra</taxon>
    </lineage>
</organism>
<feature type="compositionally biased region" description="Basic and acidic residues" evidence="1">
    <location>
        <begin position="171"/>
        <end position="184"/>
    </location>
</feature>
<evidence type="ECO:0000256" key="1">
    <source>
        <dbReference type="SAM" id="MobiDB-lite"/>
    </source>
</evidence>
<reference evidence="2 3" key="1">
    <citation type="submission" date="2024-04" db="EMBL/GenBank/DDBJ databases">
        <title>The reference genome of an endangered Asteraceae, Deinandra increscens subsp. villosa, native to the Central Coast of California.</title>
        <authorList>
            <person name="Guilliams M."/>
            <person name="Hasenstab-Lehman K."/>
            <person name="Meyer R."/>
            <person name="Mcevoy S."/>
        </authorList>
    </citation>
    <scope>NUCLEOTIDE SEQUENCE [LARGE SCALE GENOMIC DNA]</scope>
    <source>
        <tissue evidence="2">Leaf</tissue>
    </source>
</reference>
<keyword evidence="3" id="KW-1185">Reference proteome</keyword>
<feature type="compositionally biased region" description="Basic and acidic residues" evidence="1">
    <location>
        <begin position="315"/>
        <end position="329"/>
    </location>
</feature>
<feature type="region of interest" description="Disordered" evidence="1">
    <location>
        <begin position="895"/>
        <end position="915"/>
    </location>
</feature>
<feature type="region of interest" description="Disordered" evidence="1">
    <location>
        <begin position="89"/>
        <end position="115"/>
    </location>
</feature>
<dbReference type="PANTHER" id="PTHR34835">
    <property type="entry name" value="OS07G0283600 PROTEIN-RELATED"/>
    <property type="match status" value="1"/>
</dbReference>
<feature type="compositionally biased region" description="Basic and acidic residues" evidence="1">
    <location>
        <begin position="259"/>
        <end position="268"/>
    </location>
</feature>
<feature type="compositionally biased region" description="Basic and acidic residues" evidence="1">
    <location>
        <begin position="275"/>
        <end position="301"/>
    </location>
</feature>
<evidence type="ECO:0000313" key="3">
    <source>
        <dbReference type="Proteomes" id="UP001408789"/>
    </source>
</evidence>